<dbReference type="PANTHER" id="PTHR16092">
    <property type="entry name" value="SEC3/SYNTAXIN-RELATED"/>
    <property type="match status" value="1"/>
</dbReference>
<comment type="similarity">
    <text evidence="1">Belongs to the SEC3 family.</text>
</comment>
<protein>
    <recommendedName>
        <fullName evidence="9">Exocyst complex component Sec3 PIP2-binding N-terminal domain-containing protein</fullName>
    </recommendedName>
</protein>
<evidence type="ECO:0000256" key="2">
    <source>
        <dbReference type="ARBA" id="ARBA00022448"/>
    </source>
</evidence>
<dbReference type="Pfam" id="PF09763">
    <property type="entry name" value="Sec3_CC"/>
    <property type="match status" value="1"/>
</dbReference>
<dbReference type="EMBL" id="BDGG01000002">
    <property type="protein sequence ID" value="GAU94062.1"/>
    <property type="molecule type" value="Genomic_DNA"/>
</dbReference>
<feature type="domain" description="Exocyst complex component Sec3 C-terminal" evidence="6">
    <location>
        <begin position="568"/>
        <end position="861"/>
    </location>
</feature>
<keyword evidence="3" id="KW-0268">Exocytosis</keyword>
<evidence type="ECO:0000259" key="5">
    <source>
        <dbReference type="Pfam" id="PF09763"/>
    </source>
</evidence>
<dbReference type="GO" id="GO:0006887">
    <property type="term" value="P:exocytosis"/>
    <property type="evidence" value="ECO:0007669"/>
    <property type="project" value="UniProtKB-KW"/>
</dbReference>
<dbReference type="Pfam" id="PF20654">
    <property type="entry name" value="Sec3_C-term"/>
    <property type="match status" value="1"/>
</dbReference>
<comment type="caution">
    <text evidence="7">The sequence shown here is derived from an EMBL/GenBank/DDBJ whole genome shotgun (WGS) entry which is preliminary data.</text>
</comment>
<dbReference type="Proteomes" id="UP000186922">
    <property type="component" value="Unassembled WGS sequence"/>
</dbReference>
<reference evidence="7 8" key="1">
    <citation type="journal article" date="2016" name="Nat. Commun.">
        <title>Extremotolerant tardigrade genome and improved radiotolerance of human cultured cells by tardigrade-unique protein.</title>
        <authorList>
            <person name="Hashimoto T."/>
            <person name="Horikawa D.D."/>
            <person name="Saito Y."/>
            <person name="Kuwahara H."/>
            <person name="Kozuka-Hata H."/>
            <person name="Shin-I T."/>
            <person name="Minakuchi Y."/>
            <person name="Ohishi K."/>
            <person name="Motoyama A."/>
            <person name="Aizu T."/>
            <person name="Enomoto A."/>
            <person name="Kondo K."/>
            <person name="Tanaka S."/>
            <person name="Hara Y."/>
            <person name="Koshikawa S."/>
            <person name="Sagara H."/>
            <person name="Miura T."/>
            <person name="Yokobori S."/>
            <person name="Miyagawa K."/>
            <person name="Suzuki Y."/>
            <person name="Kubo T."/>
            <person name="Oyama M."/>
            <person name="Kohara Y."/>
            <person name="Fujiyama A."/>
            <person name="Arakawa K."/>
            <person name="Katayama T."/>
            <person name="Toyoda A."/>
            <person name="Kunieda T."/>
        </authorList>
    </citation>
    <scope>NUCLEOTIDE SEQUENCE [LARGE SCALE GENOMIC DNA]</scope>
    <source>
        <strain evidence="7 8">YOKOZUNA-1</strain>
    </source>
</reference>
<evidence type="ECO:0000256" key="4">
    <source>
        <dbReference type="ARBA" id="ARBA00023054"/>
    </source>
</evidence>
<evidence type="ECO:0000313" key="7">
    <source>
        <dbReference type="EMBL" id="GAU94062.1"/>
    </source>
</evidence>
<dbReference type="PANTHER" id="PTHR16092:SF14">
    <property type="entry name" value="EXOCYST COMPLEX COMPONENT 1 ISOFORM X1"/>
    <property type="match status" value="1"/>
</dbReference>
<dbReference type="GO" id="GO:0005886">
    <property type="term" value="C:plasma membrane"/>
    <property type="evidence" value="ECO:0007669"/>
    <property type="project" value="TreeGrafter"/>
</dbReference>
<evidence type="ECO:0000313" key="8">
    <source>
        <dbReference type="Proteomes" id="UP000186922"/>
    </source>
</evidence>
<evidence type="ECO:0008006" key="9">
    <source>
        <dbReference type="Google" id="ProtNLM"/>
    </source>
</evidence>
<dbReference type="GO" id="GO:0000145">
    <property type="term" value="C:exocyst"/>
    <property type="evidence" value="ECO:0007669"/>
    <property type="project" value="InterPro"/>
</dbReference>
<keyword evidence="8" id="KW-1185">Reference proteome</keyword>
<dbReference type="GO" id="GO:0006893">
    <property type="term" value="P:Golgi to plasma membrane transport"/>
    <property type="evidence" value="ECO:0007669"/>
    <property type="project" value="TreeGrafter"/>
</dbReference>
<keyword evidence="2" id="KW-0813">Transport</keyword>
<dbReference type="GO" id="GO:0005546">
    <property type="term" value="F:phosphatidylinositol-4,5-bisphosphate binding"/>
    <property type="evidence" value="ECO:0007669"/>
    <property type="project" value="TreeGrafter"/>
</dbReference>
<evidence type="ECO:0000256" key="1">
    <source>
        <dbReference type="ARBA" id="ARBA00006518"/>
    </source>
</evidence>
<dbReference type="STRING" id="947166.A0A1D1V268"/>
<sequence>MAVRLADADLRTALQQQVFSADKERLIIYIPVIQAEDRKRSVRYLCLVVRLDHAYIYVVKQDKKTFRKKSGEGWQLASCIQVNGKCPPGVKGTPVLEFDLLFQNQKSKSEWIATSTVDKNAFFIQMFKMHRKYTDLPPLKFVNLDEALEDELARAELEMSEGKERVGPGMGSHINIPDREETLKLSQKEQEEFEHVFRLSREYDYSGAALIKALTEDMSQMESANVHDLMNTHNDIENICRMIDQSLEDLNKMDSKISKYSGLVGDVTDQVSIMEETGHKMKIQNKNIKKLILDISLVLDTLEYSNTYRRALMDGNLMDPAKLPEIMDAANNLTKTLKATLPVGFDYHPAVIKQKRTLENLKKTFGNRATGHLGNIFIAASNRQPERREDPMLPSHSKWYHSVQTFSPVVLWLKNSVQEPPMYQNLLQIYTEELGELYKKEQTEFFDKVKFRINWAAEAAASKANAEYWLGGDEEQPLSLQDFQDYKAQLEPVRVAFQQVAKSVIEEQNFLVSFFHVTPDSDMVSSASGLSLSDGRSLVVPSTTSAIGKSSNLLLGAAGSRVDVSGVSLRTLLKQLFKGIDEMLGNVLSAVDKANKLNCFGLMVIVNEIYVEVEPLCPYLSKCFGGLQVLAKRNFDNYIREQVQSILNAKIPKRVRFGPLPFVCNFEHLAKLAEFVYAGSQRRIELDRAYKILLEEGIFEGINRTANHKDCKVPAQVVFLENYHRLSDILSRLKIASLEDSKTEVRKAHNNYRLSYVQGMLGKPLEKVQVFFDGVDAKIQTAGIKAHEVGFTTQFSKAELRKVLAMYPRNVVKKGLEQLYRKVEKQLSEEENMLQAVWRDMQQEFIDQYKNYLRLIDVCYPSSQIIFAFGVDDILKIFEEIAASH</sequence>
<dbReference type="AlphaFoldDB" id="A0A1D1V268"/>
<dbReference type="OrthoDB" id="27109at2759"/>
<keyword evidence="4" id="KW-0175">Coiled coil</keyword>
<evidence type="ECO:0000256" key="3">
    <source>
        <dbReference type="ARBA" id="ARBA00022483"/>
    </source>
</evidence>
<name>A0A1D1V268_RAMVA</name>
<dbReference type="InterPro" id="IPR048628">
    <property type="entry name" value="Sec3_C"/>
</dbReference>
<accession>A0A1D1V268</accession>
<dbReference type="InterPro" id="IPR019160">
    <property type="entry name" value="Sec3_CC"/>
</dbReference>
<feature type="domain" description="Exocyst complex component Sec3 coiled-coil" evidence="5">
    <location>
        <begin position="209"/>
        <end position="338"/>
    </location>
</feature>
<organism evidence="7 8">
    <name type="scientific">Ramazzottius varieornatus</name>
    <name type="common">Water bear</name>
    <name type="synonym">Tardigrade</name>
    <dbReference type="NCBI Taxonomy" id="947166"/>
    <lineage>
        <taxon>Eukaryota</taxon>
        <taxon>Metazoa</taxon>
        <taxon>Ecdysozoa</taxon>
        <taxon>Tardigrada</taxon>
        <taxon>Eutardigrada</taxon>
        <taxon>Parachela</taxon>
        <taxon>Hypsibioidea</taxon>
        <taxon>Ramazzottiidae</taxon>
        <taxon>Ramazzottius</taxon>
    </lineage>
</organism>
<evidence type="ECO:0000259" key="6">
    <source>
        <dbReference type="Pfam" id="PF20654"/>
    </source>
</evidence>
<gene>
    <name evidence="7" type="primary">RvY_05903-1</name>
    <name evidence="7" type="synonym">RvY_05903.1</name>
    <name evidence="7" type="ORF">RvY_05903</name>
</gene>
<proteinExistence type="inferred from homology"/>